<dbReference type="GO" id="GO:0033499">
    <property type="term" value="P:galactose catabolic process via UDP-galactose, Leloir pathway"/>
    <property type="evidence" value="ECO:0007669"/>
    <property type="project" value="TreeGrafter"/>
</dbReference>
<dbReference type="CDD" id="cd09019">
    <property type="entry name" value="galactose_mutarotase_like"/>
    <property type="match status" value="1"/>
</dbReference>
<dbReference type="PATRIC" id="fig|1423748.3.peg.1224"/>
<dbReference type="InterPro" id="IPR008183">
    <property type="entry name" value="Aldose_1/G6P_1-epimerase"/>
</dbReference>
<evidence type="ECO:0000313" key="4">
    <source>
        <dbReference type="EMBL" id="KRL21677.1"/>
    </source>
</evidence>
<comment type="similarity">
    <text evidence="1">Belongs to the aldose epimerase family.</text>
</comment>
<protein>
    <submittedName>
        <fullName evidence="4">Galactose-1-epimerase</fullName>
    </submittedName>
</protein>
<organism evidence="4 5">
    <name type="scientific">Lactobacillus gallinarum DSM 10532 = JCM 2011</name>
    <dbReference type="NCBI Taxonomy" id="1423748"/>
    <lineage>
        <taxon>Bacteria</taxon>
        <taxon>Bacillati</taxon>
        <taxon>Bacillota</taxon>
        <taxon>Bacilli</taxon>
        <taxon>Lactobacillales</taxon>
        <taxon>Lactobacillaceae</taxon>
        <taxon>Lactobacillus</taxon>
    </lineage>
</organism>
<dbReference type="Gene3D" id="2.70.98.10">
    <property type="match status" value="1"/>
</dbReference>
<accession>A0A0R1NMR0</accession>
<gene>
    <name evidence="4" type="ORF">FC37_GL001165</name>
</gene>
<keyword evidence="3" id="KW-0119">Carbohydrate metabolism</keyword>
<dbReference type="InterPro" id="IPR011013">
    <property type="entry name" value="Gal_mutarotase_sf_dom"/>
</dbReference>
<evidence type="ECO:0000256" key="2">
    <source>
        <dbReference type="ARBA" id="ARBA00023235"/>
    </source>
</evidence>
<dbReference type="InterPro" id="IPR014718">
    <property type="entry name" value="GH-type_carb-bd"/>
</dbReference>
<evidence type="ECO:0000256" key="1">
    <source>
        <dbReference type="ARBA" id="ARBA00006206"/>
    </source>
</evidence>
<dbReference type="eggNOG" id="COG2017">
    <property type="taxonomic scope" value="Bacteria"/>
</dbReference>
<dbReference type="AlphaFoldDB" id="A0A0R1NMR0"/>
<keyword evidence="2" id="KW-0413">Isomerase</keyword>
<dbReference type="PANTHER" id="PTHR10091">
    <property type="entry name" value="ALDOSE-1-EPIMERASE"/>
    <property type="match status" value="1"/>
</dbReference>
<comment type="caution">
    <text evidence="4">The sequence shown here is derived from an EMBL/GenBank/DDBJ whole genome shotgun (WGS) entry which is preliminary data.</text>
</comment>
<dbReference type="GO" id="GO:0006006">
    <property type="term" value="P:glucose metabolic process"/>
    <property type="evidence" value="ECO:0007669"/>
    <property type="project" value="TreeGrafter"/>
</dbReference>
<dbReference type="SUPFAM" id="SSF74650">
    <property type="entry name" value="Galactose mutarotase-like"/>
    <property type="match status" value="1"/>
</dbReference>
<dbReference type="GO" id="GO:0004034">
    <property type="term" value="F:aldose 1-epimerase activity"/>
    <property type="evidence" value="ECO:0007669"/>
    <property type="project" value="TreeGrafter"/>
</dbReference>
<evidence type="ECO:0000313" key="5">
    <source>
        <dbReference type="Proteomes" id="UP000051311"/>
    </source>
</evidence>
<dbReference type="RefSeq" id="WP_025005366.1">
    <property type="nucleotide sequence ID" value="NZ_AZEL01000044.1"/>
</dbReference>
<name>A0A0R1NMR0_9LACO</name>
<dbReference type="Pfam" id="PF01263">
    <property type="entry name" value="Aldose_epim"/>
    <property type="match status" value="1"/>
</dbReference>
<dbReference type="EMBL" id="AZEL01000044">
    <property type="protein sequence ID" value="KRL21677.1"/>
    <property type="molecule type" value="Genomic_DNA"/>
</dbReference>
<dbReference type="Proteomes" id="UP000051311">
    <property type="component" value="Unassembled WGS sequence"/>
</dbReference>
<dbReference type="STRING" id="1423748.FC37_GL001165"/>
<sequence>MKTSFNKYGRKDGKDLCEISLKNDNGMVVKVLNYGATLEKVLLNDKNMILSLNSPADYSQERNYLGGTVGRIAGRVRKGQWRHGLEIHQLPINEGENHIHGGIGTDTEVWDFEPSCDENSARVDLTLFDPDGHNDYPGNLKIHVKYELDNDDTLHYSINAVSDQLTIFNPVNHVYFTLGEKDNIKDLKLKMNADYYLPVDHSGMPDRGMEEVAGTAFDFRKTKRVGDALEADDPQIKDRGGMDHPFILNGNQPGAVLSSADHKVIVNTDAPSLIIYTGNGFDHTGKYTADFGQYAGITFEAQIPPAEGYDLGRITLLPGEEFKRNVSWKFE</sequence>
<dbReference type="PANTHER" id="PTHR10091:SF0">
    <property type="entry name" value="GALACTOSE MUTAROTASE"/>
    <property type="match status" value="1"/>
</dbReference>
<reference evidence="4 5" key="1">
    <citation type="journal article" date="2015" name="Genome Announc.">
        <title>Expanding the biotechnology potential of lactobacilli through comparative genomics of 213 strains and associated genera.</title>
        <authorList>
            <person name="Sun Z."/>
            <person name="Harris H.M."/>
            <person name="McCann A."/>
            <person name="Guo C."/>
            <person name="Argimon S."/>
            <person name="Zhang W."/>
            <person name="Yang X."/>
            <person name="Jeffery I.B."/>
            <person name="Cooney J.C."/>
            <person name="Kagawa T.F."/>
            <person name="Liu W."/>
            <person name="Song Y."/>
            <person name="Salvetti E."/>
            <person name="Wrobel A."/>
            <person name="Rasinkangas P."/>
            <person name="Parkhill J."/>
            <person name="Rea M.C."/>
            <person name="O'Sullivan O."/>
            <person name="Ritari J."/>
            <person name="Douillard F.P."/>
            <person name="Paul Ross R."/>
            <person name="Yang R."/>
            <person name="Briner A.E."/>
            <person name="Felis G.E."/>
            <person name="de Vos W.M."/>
            <person name="Barrangou R."/>
            <person name="Klaenhammer T.R."/>
            <person name="Caufield P.W."/>
            <person name="Cui Y."/>
            <person name="Zhang H."/>
            <person name="O'Toole P.W."/>
        </authorList>
    </citation>
    <scope>NUCLEOTIDE SEQUENCE [LARGE SCALE GENOMIC DNA]</scope>
    <source>
        <strain evidence="4 5">DSM 10532</strain>
    </source>
</reference>
<dbReference type="GO" id="GO:0030246">
    <property type="term" value="F:carbohydrate binding"/>
    <property type="evidence" value="ECO:0007669"/>
    <property type="project" value="InterPro"/>
</dbReference>
<dbReference type="OrthoDB" id="9779408at2"/>
<dbReference type="InterPro" id="IPR047215">
    <property type="entry name" value="Galactose_mutarotase-like"/>
</dbReference>
<evidence type="ECO:0000256" key="3">
    <source>
        <dbReference type="ARBA" id="ARBA00023277"/>
    </source>
</evidence>
<proteinExistence type="inferred from homology"/>
<dbReference type="GO" id="GO:0005737">
    <property type="term" value="C:cytoplasm"/>
    <property type="evidence" value="ECO:0007669"/>
    <property type="project" value="TreeGrafter"/>
</dbReference>